<name>A0A0S4QWB1_9ACTN</name>
<protein>
    <submittedName>
        <fullName evidence="1">Uncharacterized protein</fullName>
    </submittedName>
</protein>
<gene>
    <name evidence="1" type="ORF">Ga0074812_12868</name>
</gene>
<proteinExistence type="predicted"/>
<dbReference type="Proteomes" id="UP000198802">
    <property type="component" value="Unassembled WGS sequence"/>
</dbReference>
<dbReference type="AlphaFoldDB" id="A0A0S4QWB1"/>
<dbReference type="RefSeq" id="WP_091283622.1">
    <property type="nucleotide sequence ID" value="NZ_FAOZ01000028.1"/>
</dbReference>
<evidence type="ECO:0000313" key="1">
    <source>
        <dbReference type="EMBL" id="CUU59497.1"/>
    </source>
</evidence>
<organism evidence="1 2">
    <name type="scientific">Parafrankia irregularis</name>
    <dbReference type="NCBI Taxonomy" id="795642"/>
    <lineage>
        <taxon>Bacteria</taxon>
        <taxon>Bacillati</taxon>
        <taxon>Actinomycetota</taxon>
        <taxon>Actinomycetes</taxon>
        <taxon>Frankiales</taxon>
        <taxon>Frankiaceae</taxon>
        <taxon>Parafrankia</taxon>
    </lineage>
</organism>
<evidence type="ECO:0000313" key="2">
    <source>
        <dbReference type="Proteomes" id="UP000198802"/>
    </source>
</evidence>
<keyword evidence="2" id="KW-1185">Reference proteome</keyword>
<dbReference type="EMBL" id="FAOZ01000028">
    <property type="protein sequence ID" value="CUU59497.1"/>
    <property type="molecule type" value="Genomic_DNA"/>
</dbReference>
<reference evidence="2" key="1">
    <citation type="submission" date="2015-11" db="EMBL/GenBank/DDBJ databases">
        <authorList>
            <person name="Varghese N."/>
        </authorList>
    </citation>
    <scope>NUCLEOTIDE SEQUENCE [LARGE SCALE GENOMIC DNA]</scope>
    <source>
        <strain evidence="2">DSM 45899</strain>
    </source>
</reference>
<accession>A0A0S4QWB1</accession>
<sequence length="377" mass="41039">MTVLNQFDPPGHLTDLDANGRAVWSSFISEQFDASAAGRRDHLNDAPRARFYNPTRVDTAPDAQTSDISWIAFPRNIKVNSVADIQRWRRADASRDVQDEYCEWSVTRNEQGQITRVDFTCEGPEYWEVLAQLDPARVVRLYQEFVSPKVSQGDLFDASGNYVRRNPWNTGTVQGAMHLVQGANTLSAEIELAAAATIVRVVNDTELTSEQELIKCSQYGDATRNSDPHIGGVVNGLARLDADITLANPVGLYFDDLSTAGWESPDGSDPKRFWTYTRGEDGHPVRAAFEVPASENFTVSDISVGGQPIRFGAQIADFISIRLTGVACRIGKSRVAPMPCVAPTLDVTGAPVTPAPVAAAGPSPSAAIRDMDVIATR</sequence>